<organism evidence="1 2">
    <name type="scientific">Methylobacterium tardum</name>
    <dbReference type="NCBI Taxonomy" id="374432"/>
    <lineage>
        <taxon>Bacteria</taxon>
        <taxon>Pseudomonadati</taxon>
        <taxon>Pseudomonadota</taxon>
        <taxon>Alphaproteobacteria</taxon>
        <taxon>Hyphomicrobiales</taxon>
        <taxon>Methylobacteriaceae</taxon>
        <taxon>Methylobacterium</taxon>
    </lineage>
</organism>
<dbReference type="PANTHER" id="PTHR32089">
    <property type="entry name" value="METHYL-ACCEPTING CHEMOTAXIS PROTEIN MCPB"/>
    <property type="match status" value="1"/>
</dbReference>
<proteinExistence type="predicted"/>
<comment type="caution">
    <text evidence="1">The sequence shown here is derived from an EMBL/GenBank/DDBJ whole genome shotgun (WGS) entry which is preliminary data.</text>
</comment>
<gene>
    <name evidence="1" type="ORF">GCM10007890_52020</name>
</gene>
<accession>A0AA37TPP0</accession>
<reference evidence="2" key="1">
    <citation type="journal article" date="2019" name="Int. J. Syst. Evol. Microbiol.">
        <title>The Global Catalogue of Microorganisms (GCM) 10K type strain sequencing project: providing services to taxonomists for standard genome sequencing and annotation.</title>
        <authorList>
            <consortium name="The Broad Institute Genomics Platform"/>
            <consortium name="The Broad Institute Genome Sequencing Center for Infectious Disease"/>
            <person name="Wu L."/>
            <person name="Ma J."/>
        </authorList>
    </citation>
    <scope>NUCLEOTIDE SEQUENCE [LARGE SCALE GENOMIC DNA]</scope>
    <source>
        <strain evidence="2">NBRC 103632</strain>
    </source>
</reference>
<name>A0AA37TPP0_9HYPH</name>
<dbReference type="EMBL" id="BSPL01000024">
    <property type="protein sequence ID" value="GLS73187.1"/>
    <property type="molecule type" value="Genomic_DNA"/>
</dbReference>
<dbReference type="Gene3D" id="1.10.287.950">
    <property type="entry name" value="Methyl-accepting chemotaxis protein"/>
    <property type="match status" value="1"/>
</dbReference>
<protein>
    <recommendedName>
        <fullName evidence="3">Methyl-accepting chemotaxis protein</fullName>
    </recommendedName>
</protein>
<dbReference type="Proteomes" id="UP001157440">
    <property type="component" value="Unassembled WGS sequence"/>
</dbReference>
<keyword evidence="2" id="KW-1185">Reference proteome</keyword>
<evidence type="ECO:0000313" key="2">
    <source>
        <dbReference type="Proteomes" id="UP001157440"/>
    </source>
</evidence>
<sequence length="132" mass="13168">MVAAEVKALAGQTTAATKDIAGQIGRIQRVTGDAVGAISAILGRIREIAGLAESVAVSVEGQGTETRDTVGHVADATAGTRAVTVTITTVAQAAAQTGTATAHVLAAASDLSQHADAFKTEMVVFLVTVRAA</sequence>
<dbReference type="AlphaFoldDB" id="A0AA37TPP0"/>
<dbReference type="PANTHER" id="PTHR32089:SF112">
    <property type="entry name" value="LYSOZYME-LIKE PROTEIN-RELATED"/>
    <property type="match status" value="1"/>
</dbReference>
<evidence type="ECO:0008006" key="3">
    <source>
        <dbReference type="Google" id="ProtNLM"/>
    </source>
</evidence>
<dbReference type="SUPFAM" id="SSF58104">
    <property type="entry name" value="Methyl-accepting chemotaxis protein (MCP) signaling domain"/>
    <property type="match status" value="1"/>
</dbReference>
<evidence type="ECO:0000313" key="1">
    <source>
        <dbReference type="EMBL" id="GLS73187.1"/>
    </source>
</evidence>